<name>A0ACB8XZ24_9ASTR</name>
<sequence length="74" mass="8603">MVDSETEWFFTIVTDAGYEEIWCAGPTKADVHMNALLEKGVGAWMRIKIFESKKWEDFEILPNGKCLRFSCIIR</sequence>
<evidence type="ECO:0000313" key="2">
    <source>
        <dbReference type="Proteomes" id="UP001056120"/>
    </source>
</evidence>
<proteinExistence type="predicted"/>
<reference evidence="2" key="1">
    <citation type="journal article" date="2022" name="Mol. Ecol. Resour.">
        <title>The genomes of chicory, endive, great burdock and yacon provide insights into Asteraceae palaeo-polyploidization history and plant inulin production.</title>
        <authorList>
            <person name="Fan W."/>
            <person name="Wang S."/>
            <person name="Wang H."/>
            <person name="Wang A."/>
            <person name="Jiang F."/>
            <person name="Liu H."/>
            <person name="Zhao H."/>
            <person name="Xu D."/>
            <person name="Zhang Y."/>
        </authorList>
    </citation>
    <scope>NUCLEOTIDE SEQUENCE [LARGE SCALE GENOMIC DNA]</scope>
    <source>
        <strain evidence="2">cv. Yunnan</strain>
    </source>
</reference>
<reference evidence="1 2" key="2">
    <citation type="journal article" date="2022" name="Mol. Ecol. Resour.">
        <title>The genomes of chicory, endive, great burdock and yacon provide insights into Asteraceae paleo-polyploidization history and plant inulin production.</title>
        <authorList>
            <person name="Fan W."/>
            <person name="Wang S."/>
            <person name="Wang H."/>
            <person name="Wang A."/>
            <person name="Jiang F."/>
            <person name="Liu H."/>
            <person name="Zhao H."/>
            <person name="Xu D."/>
            <person name="Zhang Y."/>
        </authorList>
    </citation>
    <scope>NUCLEOTIDE SEQUENCE [LARGE SCALE GENOMIC DNA]</scope>
    <source>
        <strain evidence="2">cv. Yunnan</strain>
        <tissue evidence="1">Leaves</tissue>
    </source>
</reference>
<comment type="caution">
    <text evidence="1">The sequence shown here is derived from an EMBL/GenBank/DDBJ whole genome shotgun (WGS) entry which is preliminary data.</text>
</comment>
<accession>A0ACB8XZ24</accession>
<dbReference type="EMBL" id="CM042046">
    <property type="protein sequence ID" value="KAI3676937.1"/>
    <property type="molecule type" value="Genomic_DNA"/>
</dbReference>
<dbReference type="Proteomes" id="UP001056120">
    <property type="component" value="Linkage Group LG29"/>
</dbReference>
<evidence type="ECO:0000313" key="1">
    <source>
        <dbReference type="EMBL" id="KAI3676937.1"/>
    </source>
</evidence>
<gene>
    <name evidence="1" type="ORF">L1987_86553</name>
</gene>
<protein>
    <submittedName>
        <fullName evidence="1">Uncharacterized protein</fullName>
    </submittedName>
</protein>
<organism evidence="1 2">
    <name type="scientific">Smallanthus sonchifolius</name>
    <dbReference type="NCBI Taxonomy" id="185202"/>
    <lineage>
        <taxon>Eukaryota</taxon>
        <taxon>Viridiplantae</taxon>
        <taxon>Streptophyta</taxon>
        <taxon>Embryophyta</taxon>
        <taxon>Tracheophyta</taxon>
        <taxon>Spermatophyta</taxon>
        <taxon>Magnoliopsida</taxon>
        <taxon>eudicotyledons</taxon>
        <taxon>Gunneridae</taxon>
        <taxon>Pentapetalae</taxon>
        <taxon>asterids</taxon>
        <taxon>campanulids</taxon>
        <taxon>Asterales</taxon>
        <taxon>Asteraceae</taxon>
        <taxon>Asteroideae</taxon>
        <taxon>Heliantheae alliance</taxon>
        <taxon>Millerieae</taxon>
        <taxon>Smallanthus</taxon>
    </lineage>
</organism>
<keyword evidence="2" id="KW-1185">Reference proteome</keyword>